<evidence type="ECO:0000256" key="11">
    <source>
        <dbReference type="ARBA" id="ARBA00048094"/>
    </source>
</evidence>
<organism evidence="15 16">
    <name type="scientific">Legionella septentrionalis</name>
    <dbReference type="NCBI Taxonomy" id="2498109"/>
    <lineage>
        <taxon>Bacteria</taxon>
        <taxon>Pseudomonadati</taxon>
        <taxon>Pseudomonadota</taxon>
        <taxon>Gammaproteobacteria</taxon>
        <taxon>Legionellales</taxon>
        <taxon>Legionellaceae</taxon>
        <taxon>Legionella</taxon>
    </lineage>
</organism>
<reference evidence="15 16" key="1">
    <citation type="submission" date="2018-12" db="EMBL/GenBank/DDBJ databases">
        <title>Legionella sp,whole genome shotgun sequence.</title>
        <authorList>
            <person name="Wu H."/>
        </authorList>
    </citation>
    <scope>NUCLEOTIDE SEQUENCE [LARGE SCALE GENOMIC DNA]</scope>
    <source>
        <strain evidence="16">km714</strain>
    </source>
</reference>
<dbReference type="InterPro" id="IPR011761">
    <property type="entry name" value="ATP-grasp"/>
</dbReference>
<proteinExistence type="inferred from homology"/>
<dbReference type="NCBIfam" id="NF010623">
    <property type="entry name" value="PRK14016.1"/>
    <property type="match status" value="1"/>
</dbReference>
<evidence type="ECO:0000256" key="9">
    <source>
        <dbReference type="ARBA" id="ARBA00022840"/>
    </source>
</evidence>
<evidence type="ECO:0000256" key="8">
    <source>
        <dbReference type="ARBA" id="ARBA00022741"/>
    </source>
</evidence>
<evidence type="ECO:0000256" key="12">
    <source>
        <dbReference type="ARBA" id="ARBA00048425"/>
    </source>
</evidence>
<dbReference type="EC" id="6.3.2.30" evidence="4"/>
<dbReference type="PANTHER" id="PTHR23135">
    <property type="entry name" value="MUR LIGASE FAMILY MEMBER"/>
    <property type="match status" value="1"/>
</dbReference>
<comment type="catalytic activity">
    <reaction evidence="11">
        <text>[L-4-(L-arginin-2-N-yl)aspartate](n)-L-aspartate + L-arginine + ATP = [L-4-(L-arginin-2-N-yl)aspartate](n+1) + ADP + phosphate + H(+)</text>
        <dbReference type="Rhea" id="RHEA:23888"/>
        <dbReference type="Rhea" id="RHEA-COMP:13732"/>
        <dbReference type="Rhea" id="RHEA-COMP:13733"/>
        <dbReference type="ChEBI" id="CHEBI:15378"/>
        <dbReference type="ChEBI" id="CHEBI:30616"/>
        <dbReference type="ChEBI" id="CHEBI:32682"/>
        <dbReference type="ChEBI" id="CHEBI:43474"/>
        <dbReference type="ChEBI" id="CHEBI:137986"/>
        <dbReference type="ChEBI" id="CHEBI:137990"/>
        <dbReference type="ChEBI" id="CHEBI:456216"/>
        <dbReference type="EC" id="6.3.2.30"/>
    </reaction>
</comment>
<dbReference type="InterPro" id="IPR036615">
    <property type="entry name" value="Mur_ligase_C_dom_sf"/>
</dbReference>
<dbReference type="GO" id="GO:0005524">
    <property type="term" value="F:ATP binding"/>
    <property type="evidence" value="ECO:0007669"/>
    <property type="project" value="UniProtKB-UniRule"/>
</dbReference>
<dbReference type="SUPFAM" id="SSF56059">
    <property type="entry name" value="Glutathione synthetase ATP-binding domain-like"/>
    <property type="match status" value="1"/>
</dbReference>
<evidence type="ECO:0000256" key="6">
    <source>
        <dbReference type="ARBA" id="ARBA00022036"/>
    </source>
</evidence>
<dbReference type="NCBIfam" id="TIGR02068">
    <property type="entry name" value="cya_phycin_syn"/>
    <property type="match status" value="1"/>
</dbReference>
<dbReference type="GO" id="GO:0071160">
    <property type="term" value="F:cyanophycin synthetase activity (L-aspartate-adding)"/>
    <property type="evidence" value="ECO:0007669"/>
    <property type="project" value="UniProtKB-EC"/>
</dbReference>
<name>A0A3S0WZS0_9GAMM</name>
<dbReference type="EMBL" id="RZGR01000023">
    <property type="protein sequence ID" value="RUQ84985.1"/>
    <property type="molecule type" value="Genomic_DNA"/>
</dbReference>
<comment type="subunit">
    <text evidence="3">Homodimer.</text>
</comment>
<protein>
    <recommendedName>
        <fullName evidence="6">Cyanophycin synthetase</fullName>
        <ecNumber evidence="5">6.3.2.29</ecNumber>
        <ecNumber evidence="4">6.3.2.30</ecNumber>
    </recommendedName>
    <alternativeName>
        <fullName evidence="10">Cyanophycin synthase</fullName>
    </alternativeName>
</protein>
<evidence type="ECO:0000256" key="4">
    <source>
        <dbReference type="ARBA" id="ARBA00012968"/>
    </source>
</evidence>
<evidence type="ECO:0000259" key="14">
    <source>
        <dbReference type="PROSITE" id="PS50975"/>
    </source>
</evidence>
<dbReference type="InterPro" id="IPR044019">
    <property type="entry name" value="Cyanophycin_syn_N"/>
</dbReference>
<evidence type="ECO:0000313" key="16">
    <source>
        <dbReference type="Proteomes" id="UP000288012"/>
    </source>
</evidence>
<evidence type="ECO:0000256" key="5">
    <source>
        <dbReference type="ARBA" id="ARBA00013005"/>
    </source>
</evidence>
<dbReference type="InterPro" id="IPR036565">
    <property type="entry name" value="Mur-like_cat_sf"/>
</dbReference>
<dbReference type="Pfam" id="PF02875">
    <property type="entry name" value="Mur_ligase_C"/>
    <property type="match status" value="1"/>
</dbReference>
<keyword evidence="7 15" id="KW-0436">Ligase</keyword>
<dbReference type="Gene3D" id="3.30.470.20">
    <property type="entry name" value="ATP-grasp fold, B domain"/>
    <property type="match status" value="2"/>
</dbReference>
<dbReference type="EC" id="6.3.2.29" evidence="5"/>
<dbReference type="Proteomes" id="UP000288012">
    <property type="component" value="Unassembled WGS sequence"/>
</dbReference>
<evidence type="ECO:0000256" key="2">
    <source>
        <dbReference type="ARBA" id="ARBA00009060"/>
    </source>
</evidence>
<comment type="similarity">
    <text evidence="2">In the C-terminal section; belongs to the MurCDEF family.</text>
</comment>
<dbReference type="AlphaFoldDB" id="A0A3S0WZS0"/>
<dbReference type="InterPro" id="IPR013221">
    <property type="entry name" value="Mur_ligase_cen"/>
</dbReference>
<dbReference type="Pfam" id="PF08245">
    <property type="entry name" value="Mur_ligase_M"/>
    <property type="match status" value="1"/>
</dbReference>
<dbReference type="InterPro" id="IPR004101">
    <property type="entry name" value="Mur_ligase_C"/>
</dbReference>
<evidence type="ECO:0000313" key="15">
    <source>
        <dbReference type="EMBL" id="RUQ84985.1"/>
    </source>
</evidence>
<keyword evidence="8 13" id="KW-0547">Nucleotide-binding</keyword>
<dbReference type="Pfam" id="PF08443">
    <property type="entry name" value="RimK"/>
    <property type="match status" value="1"/>
</dbReference>
<comment type="catalytic activity">
    <reaction evidence="12">
        <text>[L-4-(L-arginin-2-N-yl)aspartate](n) + L-aspartate + ATP = [L-4-(L-arginin-2-N-yl)aspartate](n)-L-aspartate + ADP + phosphate + H(+)</text>
        <dbReference type="Rhea" id="RHEA:13277"/>
        <dbReference type="Rhea" id="RHEA-COMP:13728"/>
        <dbReference type="Rhea" id="RHEA-COMP:13733"/>
        <dbReference type="ChEBI" id="CHEBI:15378"/>
        <dbReference type="ChEBI" id="CHEBI:29991"/>
        <dbReference type="ChEBI" id="CHEBI:30616"/>
        <dbReference type="ChEBI" id="CHEBI:43474"/>
        <dbReference type="ChEBI" id="CHEBI:137986"/>
        <dbReference type="ChEBI" id="CHEBI:137990"/>
        <dbReference type="ChEBI" id="CHEBI:456216"/>
        <dbReference type="EC" id="6.3.2.29"/>
    </reaction>
</comment>
<sequence length="879" mass="96917">MEILNVKVLKGPNYWSNSRQNLIEIKLDLKAYEDRPTNTLDGFTNALIRLMPSLHTHHCSYGHEGGFIERLKEGTWLGHVVEHIALELQTLAGMECNFGRTRQKTGSRGVYHVVFSYEIENAGLYAATAAVNLVNHLLRCNSYSQLQEDIEVLKKIHRDDGFGISTKAIVNEAQKRDIPYMRLDNDSLVLLGQGYKQKLLCATLSAHTSSIGVDIAADKALTKQMLAAAMVPVPVGEVVNNPEQLNAAMQKLGFPLVIKPIDGNHGRGVTTNICTQEKALHAFQLAQNISSQVVVERYVEGDDYRFLVINFKLVAVARRISPRVIGNGCSTIAELVEEINQDPQRGEDHGNFLTKIKLDDLALACLKEQQLTPDMVLPQGRIIYLKYTANLSSGGSAIDVTDRVHPKNKFLAERVARILNLDVCGLDVIATTVEEPLANSNGAIIEVNAAPGLRMHLLPSAGQARNVATHIVDMLYPHQSSARIPIVAVTGTNGKTTTVRLVAHLARQAGYIVGHTTTEGIYINHELLYKGDCSGPISAKTILRDPMIDFAVFECARGGILRSGLGFDKCNISIILNIAEDHLGMEGIDTLEELARVKSVVAYSTMKDGYAILNADDDWVYALKKELRCHTALFSMHANNSRIAEHCKQGGLAAVVENDCIILVKGDIKTTFVKISDIPLTYAGTATCMVQNILAAILAGIISGFTPEEIVSWLQYFPASSTSLPGRMNLFEFNKFKVLVDYAHNKAAYLELKKFVERVKCRKKIGIIGSPGDRRPEDIRNIGFYAAQMYDEIIIRLDKDGRGKTADAITHYLQEGIREFNPCIPVLVIADELTALQHAIAQADSDCFIVICPENVFATLDYLQAIERAGQAKELNYEL</sequence>
<dbReference type="PROSITE" id="PS50975">
    <property type="entry name" value="ATP_GRASP"/>
    <property type="match status" value="1"/>
</dbReference>
<dbReference type="InterPro" id="IPR013651">
    <property type="entry name" value="ATP-grasp_RimK-type"/>
</dbReference>
<keyword evidence="16" id="KW-1185">Reference proteome</keyword>
<dbReference type="PANTHER" id="PTHR23135:SF18">
    <property type="entry name" value="CYANOPHYCIN SYNTHETASE"/>
    <property type="match status" value="1"/>
</dbReference>
<evidence type="ECO:0000256" key="3">
    <source>
        <dbReference type="ARBA" id="ARBA00011738"/>
    </source>
</evidence>
<keyword evidence="9 13" id="KW-0067">ATP-binding</keyword>
<comment type="function">
    <text evidence="1">Catalyzes the ATP-dependent polymerization of arginine and aspartate to multi-L-arginyl-poly-L-aspartic acid (cyanophycin; a water-insoluble reserve polymer).</text>
</comment>
<dbReference type="Gene3D" id="3.90.190.20">
    <property type="entry name" value="Mur ligase, C-terminal domain"/>
    <property type="match status" value="1"/>
</dbReference>
<evidence type="ECO:0000256" key="7">
    <source>
        <dbReference type="ARBA" id="ARBA00022598"/>
    </source>
</evidence>
<dbReference type="Pfam" id="PF18921">
    <property type="entry name" value="Cyanophycin_syn"/>
    <property type="match status" value="1"/>
</dbReference>
<evidence type="ECO:0000256" key="13">
    <source>
        <dbReference type="PROSITE-ProRule" id="PRU00409"/>
    </source>
</evidence>
<dbReference type="Gene3D" id="3.40.1190.10">
    <property type="entry name" value="Mur-like, catalytic domain"/>
    <property type="match status" value="1"/>
</dbReference>
<dbReference type="GO" id="GO:0071161">
    <property type="term" value="F:cyanophycin synthetase activity (L-arginine-adding)"/>
    <property type="evidence" value="ECO:0007669"/>
    <property type="project" value="UniProtKB-EC"/>
</dbReference>
<accession>A0A3S0WZS0</accession>
<dbReference type="InterPro" id="IPR011810">
    <property type="entry name" value="Cya_phycin_syn"/>
</dbReference>
<dbReference type="RefSeq" id="WP_126953979.1">
    <property type="nucleotide sequence ID" value="NZ_RZGR01000023.1"/>
</dbReference>
<dbReference type="GO" id="GO:0046872">
    <property type="term" value="F:metal ion binding"/>
    <property type="evidence" value="ECO:0007669"/>
    <property type="project" value="InterPro"/>
</dbReference>
<gene>
    <name evidence="15" type="primary">cphA</name>
    <name evidence="15" type="ORF">EKM59_07955</name>
</gene>
<evidence type="ECO:0000256" key="10">
    <source>
        <dbReference type="ARBA" id="ARBA00031353"/>
    </source>
</evidence>
<feature type="domain" description="ATP-grasp" evidence="14">
    <location>
        <begin position="223"/>
        <end position="476"/>
    </location>
</feature>
<dbReference type="SUPFAM" id="SSF53244">
    <property type="entry name" value="MurD-like peptide ligases, peptide-binding domain"/>
    <property type="match status" value="1"/>
</dbReference>
<comment type="caution">
    <text evidence="15">The sequence shown here is derived from an EMBL/GenBank/DDBJ whole genome shotgun (WGS) entry which is preliminary data.</text>
</comment>
<evidence type="ECO:0000256" key="1">
    <source>
        <dbReference type="ARBA" id="ARBA00003184"/>
    </source>
</evidence>
<dbReference type="SUPFAM" id="SSF53623">
    <property type="entry name" value="MurD-like peptide ligases, catalytic domain"/>
    <property type="match status" value="1"/>
</dbReference>